<dbReference type="Gene3D" id="3.40.50.300">
    <property type="entry name" value="P-loop containing nucleotide triphosphate hydrolases"/>
    <property type="match status" value="1"/>
</dbReference>
<dbReference type="Proteomes" id="UP000261032">
    <property type="component" value="Unassembled WGS sequence"/>
</dbReference>
<sequence length="312" mass="34846">MKKILEVKNINKSYQHNKAINNLSFNVYDGEILGLLGPNGAGKSTTINILSTLLTSDTGTINIFNLPLTSHSNKIKAQLGIVPQEIALYEDISAYHNVAFFASLYGVKKKDLPKQVMNALTFVGLSDKKNDDPRTFSGGMKRRLNIACAIAHNPKLLILDEPTVGIDPQSRNYILSSLKELKEKGTTIIYTTHYMEEVEEIADRIVIMDRGTKIAEGTLKELLAKYKDTLIYTIYADNFPADLAISLSTINGVEEIKTNADNFKITVSKNYDALDKIIMLFVHKKCHINKMETEEGNLEMVFLGLTGKKLRD</sequence>
<dbReference type="EMBL" id="JAQLKE010000006">
    <property type="protein sequence ID" value="MDB7083294.1"/>
    <property type="molecule type" value="Genomic_DNA"/>
</dbReference>
<protein>
    <submittedName>
        <fullName evidence="5">ABC transporter ATP-binding protein</fullName>
    </submittedName>
</protein>
<feature type="domain" description="ABC transporter" evidence="3">
    <location>
        <begin position="5"/>
        <end position="235"/>
    </location>
</feature>
<keyword evidence="2 5" id="KW-0067">ATP-binding</keyword>
<dbReference type="AlphaFoldDB" id="A0A3E3EC05"/>
<evidence type="ECO:0000313" key="6">
    <source>
        <dbReference type="Proteomes" id="UP000261032"/>
    </source>
</evidence>
<comment type="caution">
    <text evidence="5">The sequence shown here is derived from an EMBL/GenBank/DDBJ whole genome shotgun (WGS) entry which is preliminary data.</text>
</comment>
<dbReference type="InterPro" id="IPR027417">
    <property type="entry name" value="P-loop_NTPase"/>
</dbReference>
<dbReference type="EMBL" id="QUSL01000016">
    <property type="protein sequence ID" value="RGD84401.1"/>
    <property type="molecule type" value="Genomic_DNA"/>
</dbReference>
<evidence type="ECO:0000313" key="4">
    <source>
        <dbReference type="EMBL" id="MDB7083294.1"/>
    </source>
</evidence>
<dbReference type="GO" id="GO:0016887">
    <property type="term" value="F:ATP hydrolysis activity"/>
    <property type="evidence" value="ECO:0007669"/>
    <property type="project" value="InterPro"/>
</dbReference>
<reference evidence="5 6" key="1">
    <citation type="submission" date="2018-08" db="EMBL/GenBank/DDBJ databases">
        <title>A genome reference for cultivated species of the human gut microbiota.</title>
        <authorList>
            <person name="Zou Y."/>
            <person name="Xue W."/>
            <person name="Luo G."/>
        </authorList>
    </citation>
    <scope>NUCLEOTIDE SEQUENCE [LARGE SCALE GENOMIC DNA]</scope>
    <source>
        <strain evidence="5 6">OM06-4</strain>
    </source>
</reference>
<dbReference type="Proteomes" id="UP001211987">
    <property type="component" value="Unassembled WGS sequence"/>
</dbReference>
<dbReference type="PROSITE" id="PS50893">
    <property type="entry name" value="ABC_TRANSPORTER_2"/>
    <property type="match status" value="1"/>
</dbReference>
<dbReference type="PANTHER" id="PTHR43582:SF2">
    <property type="entry name" value="LINEARMYCIN RESISTANCE ATP-BINDING PROTEIN LNRL"/>
    <property type="match status" value="1"/>
</dbReference>
<dbReference type="GO" id="GO:0005524">
    <property type="term" value="F:ATP binding"/>
    <property type="evidence" value="ECO:0007669"/>
    <property type="project" value="UniProtKB-KW"/>
</dbReference>
<evidence type="ECO:0000256" key="1">
    <source>
        <dbReference type="ARBA" id="ARBA00022741"/>
    </source>
</evidence>
<dbReference type="SUPFAM" id="SSF52540">
    <property type="entry name" value="P-loop containing nucleoside triphosphate hydrolases"/>
    <property type="match status" value="1"/>
</dbReference>
<dbReference type="Pfam" id="PF00005">
    <property type="entry name" value="ABC_tran"/>
    <property type="match status" value="1"/>
</dbReference>
<dbReference type="GeneID" id="64194743"/>
<evidence type="ECO:0000259" key="3">
    <source>
        <dbReference type="PROSITE" id="PS50893"/>
    </source>
</evidence>
<proteinExistence type="predicted"/>
<gene>
    <name evidence="5" type="ORF">DXB93_10545</name>
    <name evidence="4" type="ORF">PM738_05740</name>
</gene>
<reference evidence="4" key="2">
    <citation type="submission" date="2023-01" db="EMBL/GenBank/DDBJ databases">
        <title>Human gut microbiome strain richness.</title>
        <authorList>
            <person name="Chen-Liaw A."/>
        </authorList>
    </citation>
    <scope>NUCLEOTIDE SEQUENCE</scope>
    <source>
        <strain evidence="4">1001217st2_G6_1001217B_191108</strain>
    </source>
</reference>
<keyword evidence="1" id="KW-0547">Nucleotide-binding</keyword>
<evidence type="ECO:0000256" key="2">
    <source>
        <dbReference type="ARBA" id="ARBA00022840"/>
    </source>
</evidence>
<accession>A0A3E3EC05</accession>
<dbReference type="InterPro" id="IPR017871">
    <property type="entry name" value="ABC_transporter-like_CS"/>
</dbReference>
<dbReference type="PANTHER" id="PTHR43582">
    <property type="entry name" value="LINEARMYCIN RESISTANCE ATP-BINDING PROTEIN LNRL"/>
    <property type="match status" value="1"/>
</dbReference>
<dbReference type="InterPro" id="IPR003439">
    <property type="entry name" value="ABC_transporter-like_ATP-bd"/>
</dbReference>
<evidence type="ECO:0000313" key="5">
    <source>
        <dbReference type="EMBL" id="RGD84401.1"/>
    </source>
</evidence>
<dbReference type="PROSITE" id="PS00211">
    <property type="entry name" value="ABC_TRANSPORTER_1"/>
    <property type="match status" value="1"/>
</dbReference>
<dbReference type="SMART" id="SM00382">
    <property type="entry name" value="AAA"/>
    <property type="match status" value="1"/>
</dbReference>
<organism evidence="5 6">
    <name type="scientific">Thomasclavelia ramosa</name>
    <dbReference type="NCBI Taxonomy" id="1547"/>
    <lineage>
        <taxon>Bacteria</taxon>
        <taxon>Bacillati</taxon>
        <taxon>Bacillota</taxon>
        <taxon>Erysipelotrichia</taxon>
        <taxon>Erysipelotrichales</taxon>
        <taxon>Coprobacillaceae</taxon>
        <taxon>Thomasclavelia</taxon>
    </lineage>
</organism>
<dbReference type="InterPro" id="IPR003593">
    <property type="entry name" value="AAA+_ATPase"/>
</dbReference>
<name>A0A3E3EC05_9FIRM</name>
<dbReference type="RefSeq" id="WP_003535766.1">
    <property type="nucleotide sequence ID" value="NZ_CAACVM010000015.1"/>
</dbReference>